<dbReference type="InterPro" id="IPR023198">
    <property type="entry name" value="PGP-like_dom2"/>
</dbReference>
<dbReference type="NCBIfam" id="TIGR01509">
    <property type="entry name" value="HAD-SF-IA-v3"/>
    <property type="match status" value="1"/>
</dbReference>
<dbReference type="InterPro" id="IPR023214">
    <property type="entry name" value="HAD_sf"/>
</dbReference>
<dbReference type="SUPFAM" id="SSF56784">
    <property type="entry name" value="HAD-like"/>
    <property type="match status" value="1"/>
</dbReference>
<sequence length="203" mass="21891">MFEAIAWDVDGTLVDSEPLHHVALMAVSRRYGVTVKPDDDRFVGVAMGDVWRVLSKEYPSGLTRDVWLEEIVEAYIEHAPRLKPIPGACEAVAAFHKAGVAQCCVSNSARRIVETNLAAVGLDGMVLFSVVREDVEEGKPDPAPYALACARLGKRPDSVMAIEDSAVGAESARRAGLSVLQFGLDFDDFSSIALTISETRVSA</sequence>
<dbReference type="OrthoDB" id="9782449at2"/>
<dbReference type="CDD" id="cd07505">
    <property type="entry name" value="HAD_BPGM-like"/>
    <property type="match status" value="1"/>
</dbReference>
<keyword evidence="2" id="KW-1185">Reference proteome</keyword>
<reference evidence="2" key="1">
    <citation type="submission" date="2015-07" db="EMBL/GenBank/DDBJ databases">
        <authorList>
            <person name="Rodrigo-Torres Lidia"/>
            <person name="Arahal R.David."/>
        </authorList>
    </citation>
    <scope>NUCLEOTIDE SEQUENCE [LARGE SCALE GENOMIC DNA]</scope>
    <source>
        <strain evidence="2">CECT 4801</strain>
    </source>
</reference>
<dbReference type="Gene3D" id="1.10.150.240">
    <property type="entry name" value="Putative phosphatase, domain 2"/>
    <property type="match status" value="1"/>
</dbReference>
<dbReference type="Proteomes" id="UP000048926">
    <property type="component" value="Unassembled WGS sequence"/>
</dbReference>
<accession>A0A0M6YEJ2</accession>
<name>A0A0M6YEJ2_9HYPH</name>
<protein>
    <submittedName>
        <fullName evidence="1">Phosphorylated carbohydrates phosphatase</fullName>
        <ecNumber evidence="1">3.1.3.-</ecNumber>
    </submittedName>
</protein>
<dbReference type="Gene3D" id="3.40.50.1000">
    <property type="entry name" value="HAD superfamily/HAD-like"/>
    <property type="match status" value="1"/>
</dbReference>
<evidence type="ECO:0000313" key="2">
    <source>
        <dbReference type="Proteomes" id="UP000048926"/>
    </source>
</evidence>
<evidence type="ECO:0000313" key="1">
    <source>
        <dbReference type="EMBL" id="CTQ47431.1"/>
    </source>
</evidence>
<gene>
    <name evidence="1" type="ORF">LAL4801_05893</name>
</gene>
<dbReference type="SFLD" id="SFLDS00003">
    <property type="entry name" value="Haloacid_Dehalogenase"/>
    <property type="match status" value="1"/>
</dbReference>
<dbReference type="RefSeq" id="WP_055661467.1">
    <property type="nucleotide sequence ID" value="NZ_CXST01000007.1"/>
</dbReference>
<organism evidence="1 2">
    <name type="scientific">Roseibium aggregatum</name>
    <dbReference type="NCBI Taxonomy" id="187304"/>
    <lineage>
        <taxon>Bacteria</taxon>
        <taxon>Pseudomonadati</taxon>
        <taxon>Pseudomonadota</taxon>
        <taxon>Alphaproteobacteria</taxon>
        <taxon>Hyphomicrobiales</taxon>
        <taxon>Stappiaceae</taxon>
        <taxon>Roseibium</taxon>
    </lineage>
</organism>
<dbReference type="PRINTS" id="PR00413">
    <property type="entry name" value="HADHALOGNASE"/>
</dbReference>
<dbReference type="SFLD" id="SFLDG01129">
    <property type="entry name" value="C1.5:_HAD__Beta-PGM__Phosphata"/>
    <property type="match status" value="1"/>
</dbReference>
<dbReference type="PANTHER" id="PTHR18901:SF38">
    <property type="entry name" value="PSEUDOURIDINE-5'-PHOSPHATASE"/>
    <property type="match status" value="1"/>
</dbReference>
<dbReference type="EC" id="3.1.3.-" evidence="1"/>
<dbReference type="GO" id="GO:0016787">
    <property type="term" value="F:hydrolase activity"/>
    <property type="evidence" value="ECO:0007669"/>
    <property type="project" value="UniProtKB-KW"/>
</dbReference>
<dbReference type="AlphaFoldDB" id="A0A0M6YEJ2"/>
<dbReference type="EMBL" id="CXST01000007">
    <property type="protein sequence ID" value="CTQ47431.1"/>
    <property type="molecule type" value="Genomic_DNA"/>
</dbReference>
<dbReference type="Pfam" id="PF00702">
    <property type="entry name" value="Hydrolase"/>
    <property type="match status" value="1"/>
</dbReference>
<proteinExistence type="predicted"/>
<dbReference type="InterPro" id="IPR006439">
    <property type="entry name" value="HAD-SF_hydro_IA"/>
</dbReference>
<dbReference type="PANTHER" id="PTHR18901">
    <property type="entry name" value="2-DEOXYGLUCOSE-6-PHOSPHATE PHOSPHATASE 2"/>
    <property type="match status" value="1"/>
</dbReference>
<keyword evidence="1" id="KW-0378">Hydrolase</keyword>
<dbReference type="InterPro" id="IPR036412">
    <property type="entry name" value="HAD-like_sf"/>
</dbReference>